<proteinExistence type="predicted"/>
<dbReference type="Proteomes" id="UP000201838">
    <property type="component" value="Unassembled WGS sequence"/>
</dbReference>
<keyword evidence="2" id="KW-1185">Reference proteome</keyword>
<gene>
    <name evidence="1" type="ORF">BOA8489_00221</name>
</gene>
<evidence type="ECO:0000313" key="2">
    <source>
        <dbReference type="Proteomes" id="UP000201838"/>
    </source>
</evidence>
<accession>A0A238IVT4</accession>
<protein>
    <submittedName>
        <fullName evidence="1">Uncharacterized protein</fullName>
    </submittedName>
</protein>
<dbReference type="EMBL" id="FXXQ01000001">
    <property type="protein sequence ID" value="SMX22131.1"/>
    <property type="molecule type" value="Genomic_DNA"/>
</dbReference>
<dbReference type="AlphaFoldDB" id="A0A238IVT4"/>
<reference evidence="1 2" key="1">
    <citation type="submission" date="2017-05" db="EMBL/GenBank/DDBJ databases">
        <authorList>
            <person name="Song R."/>
            <person name="Chenine A.L."/>
            <person name="Ruprecht R.M."/>
        </authorList>
    </citation>
    <scope>NUCLEOTIDE SEQUENCE [LARGE SCALE GENOMIC DNA]</scope>
    <source>
        <strain evidence="1 2">CECT 8489</strain>
    </source>
</reference>
<evidence type="ECO:0000313" key="1">
    <source>
        <dbReference type="EMBL" id="SMX22131.1"/>
    </source>
</evidence>
<name>A0A238IVT4_9RHOB</name>
<organism evidence="1 2">
    <name type="scientific">Boseongicola aestuarii</name>
    <dbReference type="NCBI Taxonomy" id="1470561"/>
    <lineage>
        <taxon>Bacteria</taxon>
        <taxon>Pseudomonadati</taxon>
        <taxon>Pseudomonadota</taxon>
        <taxon>Alphaproteobacteria</taxon>
        <taxon>Rhodobacterales</taxon>
        <taxon>Paracoccaceae</taxon>
        <taxon>Boseongicola</taxon>
    </lineage>
</organism>
<sequence length="92" mass="10276">MIATSETGSLGRLWLQKKFWANSDRDHVLAKWLDRERNGAEAGSIERRVTIPISRGIYPSACPAKIILFIGAAHEGTVRWPRLPGAALRLRP</sequence>